<gene>
    <name evidence="2" type="ORF">C5L14_07425</name>
</gene>
<evidence type="ECO:0000313" key="3">
    <source>
        <dbReference type="Proteomes" id="UP000237682"/>
    </source>
</evidence>
<evidence type="ECO:0000256" key="1">
    <source>
        <dbReference type="SAM" id="Phobius"/>
    </source>
</evidence>
<sequence>MSVASSSPGQTSNAPLRIGQIISDAFAVSLRNYGWALLLNLGVFAALFGFFDSFSWAAFTEDSLFLPVDTTLNIWLFYLLFFVAGLVALALYCAMIRLVHDRHVDAARPVHTTCLAGAKRFLPTFGLVLIYFLAYFLIHLAVTLFVFRPPAFALILVFLATGCFAVYLVFPYLLSFVICINEGVGPIRALGRSRSLSEGYRWPLFGMMLLTFVIWFAYLVVSDLLGRAFGTNGSIVAIILMLLAFPLMYAWMAGIYSIAAYRLRVLKEGIDLNGTVANIFD</sequence>
<reference evidence="2 3" key="1">
    <citation type="submission" date="2018-02" db="EMBL/GenBank/DDBJ databases">
        <title>Whole genome sequencing of endophytic bacterium.</title>
        <authorList>
            <person name="Eedara R."/>
            <person name="Podile A.R."/>
        </authorList>
    </citation>
    <scope>NUCLEOTIDE SEQUENCE [LARGE SCALE GENOMIC DNA]</scope>
    <source>
        <strain evidence="2 3">RP1T</strain>
    </source>
</reference>
<keyword evidence="1" id="KW-0472">Membrane</keyword>
<keyword evidence="3" id="KW-1185">Reference proteome</keyword>
<organism evidence="2 3">
    <name type="scientific">Labrys okinawensis</name>
    <dbReference type="NCBI Taxonomy" id="346911"/>
    <lineage>
        <taxon>Bacteria</taxon>
        <taxon>Pseudomonadati</taxon>
        <taxon>Pseudomonadota</taxon>
        <taxon>Alphaproteobacteria</taxon>
        <taxon>Hyphomicrobiales</taxon>
        <taxon>Xanthobacteraceae</taxon>
        <taxon>Labrys</taxon>
    </lineage>
</organism>
<dbReference type="Pfam" id="PF06161">
    <property type="entry name" value="DUF975"/>
    <property type="match status" value="1"/>
</dbReference>
<feature type="transmembrane region" description="Helical" evidence="1">
    <location>
        <begin position="202"/>
        <end position="221"/>
    </location>
</feature>
<dbReference type="EMBL" id="PUEJ01000003">
    <property type="protein sequence ID" value="PRH87750.1"/>
    <property type="molecule type" value="Genomic_DNA"/>
</dbReference>
<feature type="transmembrane region" description="Helical" evidence="1">
    <location>
        <begin position="33"/>
        <end position="54"/>
    </location>
</feature>
<feature type="transmembrane region" description="Helical" evidence="1">
    <location>
        <begin position="121"/>
        <end position="147"/>
    </location>
</feature>
<protein>
    <recommendedName>
        <fullName evidence="4">Glycerophosphoryl diester phosphodiesterase membrane domain-containing protein</fullName>
    </recommendedName>
</protein>
<dbReference type="Proteomes" id="UP000237682">
    <property type="component" value="Unassembled WGS sequence"/>
</dbReference>
<keyword evidence="1" id="KW-0812">Transmembrane</keyword>
<comment type="caution">
    <text evidence="2">The sequence shown here is derived from an EMBL/GenBank/DDBJ whole genome shotgun (WGS) entry which is preliminary data.</text>
</comment>
<dbReference type="AlphaFoldDB" id="A0A2S9QEM4"/>
<dbReference type="InterPro" id="IPR010380">
    <property type="entry name" value="DUF975"/>
</dbReference>
<feature type="transmembrane region" description="Helical" evidence="1">
    <location>
        <begin position="74"/>
        <end position="100"/>
    </location>
</feature>
<name>A0A2S9QEM4_9HYPH</name>
<dbReference type="OrthoDB" id="7472950at2"/>
<proteinExistence type="predicted"/>
<accession>A0A2S9QEM4</accession>
<evidence type="ECO:0000313" key="2">
    <source>
        <dbReference type="EMBL" id="PRH87750.1"/>
    </source>
</evidence>
<keyword evidence="1" id="KW-1133">Transmembrane helix</keyword>
<evidence type="ECO:0008006" key="4">
    <source>
        <dbReference type="Google" id="ProtNLM"/>
    </source>
</evidence>
<feature type="transmembrane region" description="Helical" evidence="1">
    <location>
        <begin position="153"/>
        <end position="181"/>
    </location>
</feature>
<feature type="transmembrane region" description="Helical" evidence="1">
    <location>
        <begin position="233"/>
        <end position="259"/>
    </location>
</feature>